<comment type="caution">
    <text evidence="2">The sequence shown here is derived from an EMBL/GenBank/DDBJ whole genome shotgun (WGS) entry which is preliminary data.</text>
</comment>
<proteinExistence type="predicted"/>
<dbReference type="AlphaFoldDB" id="A0A7W5ZGT1"/>
<feature type="chain" id="PRO_5030663614" description="Lipoprotein" evidence="1">
    <location>
        <begin position="18"/>
        <end position="142"/>
    </location>
</feature>
<gene>
    <name evidence="2" type="ORF">FHS57_000601</name>
</gene>
<evidence type="ECO:0000313" key="2">
    <source>
        <dbReference type="EMBL" id="MBB3836619.1"/>
    </source>
</evidence>
<name>A0A7W5ZGT1_9BACT</name>
<keyword evidence="3" id="KW-1185">Reference proteome</keyword>
<keyword evidence="1" id="KW-0732">Signal</keyword>
<dbReference type="Proteomes" id="UP000541352">
    <property type="component" value="Unassembled WGS sequence"/>
</dbReference>
<reference evidence="2 3" key="1">
    <citation type="submission" date="2020-08" db="EMBL/GenBank/DDBJ databases">
        <title>Genomic Encyclopedia of Type Strains, Phase IV (KMG-IV): sequencing the most valuable type-strain genomes for metagenomic binning, comparative biology and taxonomic classification.</title>
        <authorList>
            <person name="Goeker M."/>
        </authorList>
    </citation>
    <scope>NUCLEOTIDE SEQUENCE [LARGE SCALE GENOMIC DNA]</scope>
    <source>
        <strain evidence="2 3">DSM 17976</strain>
    </source>
</reference>
<evidence type="ECO:0000313" key="3">
    <source>
        <dbReference type="Proteomes" id="UP000541352"/>
    </source>
</evidence>
<dbReference type="EMBL" id="JACIBY010000001">
    <property type="protein sequence ID" value="MBB3836619.1"/>
    <property type="molecule type" value="Genomic_DNA"/>
</dbReference>
<accession>A0A7W5ZGT1</accession>
<protein>
    <recommendedName>
        <fullName evidence="4">Lipoprotein</fullName>
    </recommendedName>
</protein>
<dbReference type="RefSeq" id="WP_183971358.1">
    <property type="nucleotide sequence ID" value="NZ_JACIBY010000001.1"/>
</dbReference>
<feature type="signal peptide" evidence="1">
    <location>
        <begin position="1"/>
        <end position="17"/>
    </location>
</feature>
<organism evidence="2 3">
    <name type="scientific">Runella defluvii</name>
    <dbReference type="NCBI Taxonomy" id="370973"/>
    <lineage>
        <taxon>Bacteria</taxon>
        <taxon>Pseudomonadati</taxon>
        <taxon>Bacteroidota</taxon>
        <taxon>Cytophagia</taxon>
        <taxon>Cytophagales</taxon>
        <taxon>Spirosomataceae</taxon>
        <taxon>Runella</taxon>
    </lineage>
</organism>
<evidence type="ECO:0000256" key="1">
    <source>
        <dbReference type="SAM" id="SignalP"/>
    </source>
</evidence>
<sequence length="142" mass="15820">MKTSLLLFALMLTCCFACETSSDVKAERNGVCSPVQLTSNLDAPTGLDLFTIQSTQLSDHILTVSFAYGGGCDPNHAFALYVDPSRQEDSKGVYREGRIVFTTQNPCKRLDYKDFCFDLSTLKKEVSSGRLRIRGTEQEIKF</sequence>
<evidence type="ECO:0008006" key="4">
    <source>
        <dbReference type="Google" id="ProtNLM"/>
    </source>
</evidence>